<dbReference type="InterPro" id="IPR009777">
    <property type="entry name" value="ZapD"/>
</dbReference>
<dbReference type="PANTHER" id="PTHR39455:SF1">
    <property type="entry name" value="CELL DIVISION PROTEIN ZAPD"/>
    <property type="match status" value="1"/>
</dbReference>
<reference evidence="6 7" key="1">
    <citation type="journal article" date="2022" name="Int. J. Syst. Evol. Microbiol.">
        <title>Noviherbaspirillum aridicola sp. nov., isolated from an arid soil in Pakistan.</title>
        <authorList>
            <person name="Khan I.U."/>
            <person name="Saqib M."/>
            <person name="Amin A."/>
            <person name="Hussain F."/>
            <person name="Li L."/>
            <person name="Liu Y.H."/>
            <person name="Fang B.Z."/>
            <person name="Ahmed I."/>
            <person name="Li W.J."/>
        </authorList>
    </citation>
    <scope>NUCLEOTIDE SEQUENCE [LARGE SCALE GENOMIC DNA]</scope>
    <source>
        <strain evidence="6 7">NCCP-691</strain>
    </source>
</reference>
<evidence type="ECO:0000256" key="3">
    <source>
        <dbReference type="ARBA" id="ARBA00023210"/>
    </source>
</evidence>
<keyword evidence="4 5" id="KW-0131">Cell cycle</keyword>
<organism evidence="6 7">
    <name type="scientific">Noviherbaspirillum aridicola</name>
    <dbReference type="NCBI Taxonomy" id="2849687"/>
    <lineage>
        <taxon>Bacteria</taxon>
        <taxon>Pseudomonadati</taxon>
        <taxon>Pseudomonadota</taxon>
        <taxon>Betaproteobacteria</taxon>
        <taxon>Burkholderiales</taxon>
        <taxon>Oxalobacteraceae</taxon>
        <taxon>Noviherbaspirillum</taxon>
    </lineage>
</organism>
<dbReference type="SUPFAM" id="SSF160950">
    <property type="entry name" value="YacF-like"/>
    <property type="match status" value="1"/>
</dbReference>
<comment type="subcellular location">
    <subcellularLocation>
        <location evidence="5">Cytoplasm</location>
    </subcellularLocation>
    <text evidence="5">Localizes to mid-cell in an FtsZ-dependent manner.</text>
</comment>
<name>A0ABQ4Q188_9BURK</name>
<keyword evidence="3 5" id="KW-0717">Septation</keyword>
<dbReference type="Gene3D" id="1.10.3900.10">
    <property type="entry name" value="YacF-like"/>
    <property type="match status" value="1"/>
</dbReference>
<dbReference type="InterPro" id="IPR027462">
    <property type="entry name" value="ZapD_C"/>
</dbReference>
<dbReference type="InterPro" id="IPR036268">
    <property type="entry name" value="ZapD_sf"/>
</dbReference>
<comment type="function">
    <text evidence="5">Cell division factor that enhances FtsZ-ring assembly. Directly interacts with FtsZ and promotes bundling of FtsZ protofilaments, with a reduction in FtsZ GTPase activity.</text>
</comment>
<keyword evidence="1 5" id="KW-0963">Cytoplasm</keyword>
<dbReference type="RefSeq" id="WP_220807118.1">
    <property type="nucleotide sequence ID" value="NZ_BPMK01000003.1"/>
</dbReference>
<dbReference type="PANTHER" id="PTHR39455">
    <property type="entry name" value="CELL DIVISION PROTEIN ZAPD"/>
    <property type="match status" value="1"/>
</dbReference>
<evidence type="ECO:0000313" key="7">
    <source>
        <dbReference type="Proteomes" id="UP000887222"/>
    </source>
</evidence>
<dbReference type="GO" id="GO:0051301">
    <property type="term" value="P:cell division"/>
    <property type="evidence" value="ECO:0007669"/>
    <property type="project" value="UniProtKB-KW"/>
</dbReference>
<accession>A0ABQ4Q188</accession>
<keyword evidence="2 5" id="KW-0132">Cell division</keyword>
<evidence type="ECO:0000256" key="2">
    <source>
        <dbReference type="ARBA" id="ARBA00022618"/>
    </source>
</evidence>
<evidence type="ECO:0000313" key="6">
    <source>
        <dbReference type="EMBL" id="GIZ50956.1"/>
    </source>
</evidence>
<sequence length="251" mass="28807">MITYEYPFNERIRTLLRLEDLYEKFAFFLHQEHPWQHHVALSTIFEMLEVAGRADLKSDLLQELERQKQTLLGFKSNPNVESGRLDAVLSEVDRCSTALMSAQGKTGQNVRDNEWLMSIRGRTIIPGGACEFDLPSYYAWQHRTPQQRFDDISGWFAPLLPLFEAISLVLRLLRESGRTMSAAAAGGSFQQMLQGKVYQMLRLSIDESLGAIPEISANKYMLWVRFTMQDGDMKPKSLESDVPFELTLCNF</sequence>
<evidence type="ECO:0000256" key="1">
    <source>
        <dbReference type="ARBA" id="ARBA00022490"/>
    </source>
</evidence>
<dbReference type="Gene3D" id="2.60.440.10">
    <property type="entry name" value="YacF-like domains"/>
    <property type="match status" value="1"/>
</dbReference>
<dbReference type="Pfam" id="PF07072">
    <property type="entry name" value="ZapD"/>
    <property type="match status" value="1"/>
</dbReference>
<keyword evidence="7" id="KW-1185">Reference proteome</keyword>
<evidence type="ECO:0000256" key="5">
    <source>
        <dbReference type="HAMAP-Rule" id="MF_01092"/>
    </source>
</evidence>
<comment type="caution">
    <text evidence="6">The sequence shown here is derived from an EMBL/GenBank/DDBJ whole genome shotgun (WGS) entry which is preliminary data.</text>
</comment>
<evidence type="ECO:0000256" key="4">
    <source>
        <dbReference type="ARBA" id="ARBA00023306"/>
    </source>
</evidence>
<protein>
    <recommendedName>
        <fullName evidence="5">Cell division protein ZapD</fullName>
    </recommendedName>
    <alternativeName>
        <fullName evidence="5">Z ring-associated protein D</fullName>
    </alternativeName>
</protein>
<dbReference type="HAMAP" id="MF_01092">
    <property type="entry name" value="ZapD"/>
    <property type="match status" value="1"/>
</dbReference>
<gene>
    <name evidence="5 6" type="primary">zapD</name>
    <name evidence="6" type="ORF">NCCP691_09700</name>
</gene>
<comment type="subunit">
    <text evidence="5">Interacts with FtsZ.</text>
</comment>
<dbReference type="EMBL" id="BPMK01000003">
    <property type="protein sequence ID" value="GIZ50956.1"/>
    <property type="molecule type" value="Genomic_DNA"/>
</dbReference>
<dbReference type="Proteomes" id="UP000887222">
    <property type="component" value="Unassembled WGS sequence"/>
</dbReference>
<dbReference type="NCBIfam" id="NF003656">
    <property type="entry name" value="PRK05287.1-4"/>
    <property type="match status" value="1"/>
</dbReference>
<proteinExistence type="inferred from homology"/>
<comment type="similarity">
    <text evidence="5">Belongs to the ZapD family.</text>
</comment>